<dbReference type="OrthoDB" id="564694at2"/>
<evidence type="ECO:0000259" key="8">
    <source>
        <dbReference type="Pfam" id="PF07669"/>
    </source>
</evidence>
<evidence type="ECO:0000256" key="3">
    <source>
        <dbReference type="ARBA" id="ARBA00022679"/>
    </source>
</evidence>
<dbReference type="InterPro" id="IPR011639">
    <property type="entry name" value="MethylTrfase_TaqI-like_dom"/>
</dbReference>
<evidence type="ECO:0000313" key="10">
    <source>
        <dbReference type="EMBL" id="GCL40479.1"/>
    </source>
</evidence>
<evidence type="ECO:0000256" key="5">
    <source>
        <dbReference type="ARBA" id="ARBA00022747"/>
    </source>
</evidence>
<name>A0A480A6K1_9CYAN</name>
<dbReference type="Gene3D" id="3.90.1570.30">
    <property type="match status" value="1"/>
</dbReference>
<evidence type="ECO:0000313" key="11">
    <source>
        <dbReference type="Proteomes" id="UP000299367"/>
    </source>
</evidence>
<dbReference type="GO" id="GO:0009007">
    <property type="term" value="F:site-specific DNA-methyltransferase (adenine-specific) activity"/>
    <property type="evidence" value="ECO:0007669"/>
    <property type="project" value="UniProtKB-EC"/>
</dbReference>
<dbReference type="InterPro" id="IPR002052">
    <property type="entry name" value="DNA_methylase_N6_adenine_CS"/>
</dbReference>
<dbReference type="EMBL" id="BJCF01000001">
    <property type="protein sequence ID" value="GCL40479.1"/>
    <property type="molecule type" value="Genomic_DNA"/>
</dbReference>
<evidence type="ECO:0000256" key="1">
    <source>
        <dbReference type="ARBA" id="ARBA00011900"/>
    </source>
</evidence>
<proteinExistence type="predicted"/>
<dbReference type="SUPFAM" id="SSF53335">
    <property type="entry name" value="S-adenosyl-L-methionine-dependent methyltransferases"/>
    <property type="match status" value="1"/>
</dbReference>
<dbReference type="PROSITE" id="PS00092">
    <property type="entry name" value="N6_MTASE"/>
    <property type="match status" value="1"/>
</dbReference>
<evidence type="ECO:0000256" key="7">
    <source>
        <dbReference type="ARBA" id="ARBA00047942"/>
    </source>
</evidence>
<dbReference type="PRINTS" id="PR00507">
    <property type="entry name" value="N12N6MTFRASE"/>
</dbReference>
<feature type="domain" description="Type II methyltransferase M.TaqI-like" evidence="8">
    <location>
        <begin position="456"/>
        <end position="649"/>
    </location>
</feature>
<keyword evidence="2 10" id="KW-0489">Methyltransferase</keyword>
<reference evidence="11" key="1">
    <citation type="submission" date="2019-02" db="EMBL/GenBank/DDBJ databases">
        <title>Draft genome sequence of Dolichospermum planctonicum NIES-80.</title>
        <authorList>
            <person name="Yamaguchi H."/>
            <person name="Suzuki S."/>
            <person name="Kawachi M."/>
        </authorList>
    </citation>
    <scope>NUCLEOTIDE SEQUENCE [LARGE SCALE GENOMIC DNA]</scope>
    <source>
        <strain evidence="11">NIES-80</strain>
    </source>
</reference>
<dbReference type="EC" id="2.1.1.72" evidence="1"/>
<keyword evidence="5" id="KW-0680">Restriction system</keyword>
<feature type="domain" description="TaqI-like C-terminal specificity" evidence="9">
    <location>
        <begin position="773"/>
        <end position="939"/>
    </location>
</feature>
<dbReference type="Gene3D" id="3.40.50.150">
    <property type="entry name" value="Vaccinia Virus protein VP39"/>
    <property type="match status" value="1"/>
</dbReference>
<gene>
    <name evidence="10" type="ORF">NIES80_01660</name>
</gene>
<comment type="caution">
    <text evidence="10">The sequence shown here is derived from an EMBL/GenBank/DDBJ whole genome shotgun (WGS) entry which is preliminary data.</text>
</comment>
<evidence type="ECO:0000259" key="9">
    <source>
        <dbReference type="Pfam" id="PF12950"/>
    </source>
</evidence>
<comment type="catalytic activity">
    <reaction evidence="7">
        <text>a 2'-deoxyadenosine in DNA + S-adenosyl-L-methionine = an N(6)-methyl-2'-deoxyadenosine in DNA + S-adenosyl-L-homocysteine + H(+)</text>
        <dbReference type="Rhea" id="RHEA:15197"/>
        <dbReference type="Rhea" id="RHEA-COMP:12418"/>
        <dbReference type="Rhea" id="RHEA-COMP:12419"/>
        <dbReference type="ChEBI" id="CHEBI:15378"/>
        <dbReference type="ChEBI" id="CHEBI:57856"/>
        <dbReference type="ChEBI" id="CHEBI:59789"/>
        <dbReference type="ChEBI" id="CHEBI:90615"/>
        <dbReference type="ChEBI" id="CHEBI:90616"/>
        <dbReference type="EC" id="2.1.1.72"/>
    </reaction>
</comment>
<evidence type="ECO:0000256" key="2">
    <source>
        <dbReference type="ARBA" id="ARBA00022603"/>
    </source>
</evidence>
<sequence length="1017" mass="117999">MKAPDTIIKLVEHFHSSIELYRAGGINETQTRIEFINPFFAALGWDINNERQISDIYKDVVHEDSLKISDANKAKAPDYSFWVGGTRKFFVEAKKPAVNVGNNMSAAFQVRRYGWSAKLPLSILTDFEEFAVYDCRIMPNKNDSPLIARIKHFHYTKYVEKWQEIYDLFSKEAVLNGSLERFAETKVKAGITVDQKFLQEIEIWRENLAANIVGKNPQIQQRELNFAVQMTINRIVFLRICEDRGIEPYQQLYNLLKFENFYQELGRLFINADYRYNSGLFHFQGEKGRENPDDFTLNLTIDDAILTLIIRKLYPPESPYEFSVIPVEILGQVYEQFLGKVIQISASRQAVIEDKPEVRKAGGVYYTPSYIVDYIIKQTIGKVLENKKPDKIQDITIIDPACGSGSFLIVAYQFLLDWYLEQYLQNPQKYKNKFYQISDHQWRLTASERKQILLTHIYGVDIDQQAVETTKLSLLLKVLEGESGETITRQLQLFKERALPDLDDNIQCGNTLIDAEFYQHNQLNFLDENTAYRVNIFDWKSAFSVIMKRGGFDVVIGNPPYIRIQALKEWAALEVEFYKQQYVSASKGNYDIYVVFVEKGLELLRKDGYLGFILPHKFFNAQYGESIRKLIAEGKYLHKIVHFGDQQVFPKVSTYTCLLFLRKSQQSDLEMEKVTDLIDWKNNHNSQTGIINHSLVSSSAWNFILGEDAKLFAKLQPIKSRLEDVTERIFQGIKTSADKIYIVEELSREDNLIQVFSKQKQIAYWLESNLLHPLIKGGDSKRYYLSKTNKLIIFPYMLKNNGSMELISMNTFAKEYPLNWNYLLDNKDYLESRENSKMLGENWYGYSRFQALNVMALPKIFTPDIATGSSFTWDKTGEIFFTGGVAGGYGILVKSIYSWEYILGLLNSQVLEFYLKKLSTSMRGGYYSFESRFIRNLPIKIIDNSQIAEKQKHDLIVNLVQQMLDLHQQLNQANTPPTKRMIQQQIQATDRQINQLVYELYELTDAEITIIESIQST</sequence>
<dbReference type="GO" id="GO:0003677">
    <property type="term" value="F:DNA binding"/>
    <property type="evidence" value="ECO:0007669"/>
    <property type="project" value="UniProtKB-KW"/>
</dbReference>
<dbReference type="Pfam" id="PF12950">
    <property type="entry name" value="TaqI_C"/>
    <property type="match status" value="1"/>
</dbReference>
<dbReference type="InterPro" id="IPR029063">
    <property type="entry name" value="SAM-dependent_MTases_sf"/>
</dbReference>
<dbReference type="RefSeq" id="WP_137906331.1">
    <property type="nucleotide sequence ID" value="NZ_BJCF01000001.1"/>
</dbReference>
<protein>
    <recommendedName>
        <fullName evidence="1">site-specific DNA-methyltransferase (adenine-specific)</fullName>
        <ecNumber evidence="1">2.1.1.72</ecNumber>
    </recommendedName>
</protein>
<keyword evidence="3 10" id="KW-0808">Transferase</keyword>
<dbReference type="Pfam" id="PF07669">
    <property type="entry name" value="Eco57I"/>
    <property type="match status" value="1"/>
</dbReference>
<dbReference type="PANTHER" id="PTHR33841:SF1">
    <property type="entry name" value="DNA METHYLTRANSFERASE A"/>
    <property type="match status" value="1"/>
</dbReference>
<dbReference type="GO" id="GO:0032259">
    <property type="term" value="P:methylation"/>
    <property type="evidence" value="ECO:0007669"/>
    <property type="project" value="UniProtKB-KW"/>
</dbReference>
<dbReference type="GO" id="GO:0009307">
    <property type="term" value="P:DNA restriction-modification system"/>
    <property type="evidence" value="ECO:0007669"/>
    <property type="project" value="UniProtKB-KW"/>
</dbReference>
<keyword evidence="6" id="KW-0238">DNA-binding</keyword>
<accession>A0A480A6K1</accession>
<dbReference type="Proteomes" id="UP000299367">
    <property type="component" value="Unassembled WGS sequence"/>
</dbReference>
<evidence type="ECO:0000256" key="4">
    <source>
        <dbReference type="ARBA" id="ARBA00022691"/>
    </source>
</evidence>
<keyword evidence="4" id="KW-0949">S-adenosyl-L-methionine</keyword>
<dbReference type="InterPro" id="IPR050953">
    <property type="entry name" value="N4_N6_ade-DNA_methylase"/>
</dbReference>
<dbReference type="InterPro" id="IPR025931">
    <property type="entry name" value="TaqI_C"/>
</dbReference>
<dbReference type="PANTHER" id="PTHR33841">
    <property type="entry name" value="DNA METHYLTRANSFERASE YEEA-RELATED"/>
    <property type="match status" value="1"/>
</dbReference>
<evidence type="ECO:0000256" key="6">
    <source>
        <dbReference type="ARBA" id="ARBA00023125"/>
    </source>
</evidence>
<dbReference type="AlphaFoldDB" id="A0A480A6K1"/>
<organism evidence="10 11">
    <name type="scientific">Dolichospermum planctonicum</name>
    <dbReference type="NCBI Taxonomy" id="136072"/>
    <lineage>
        <taxon>Bacteria</taxon>
        <taxon>Bacillati</taxon>
        <taxon>Cyanobacteriota</taxon>
        <taxon>Cyanophyceae</taxon>
        <taxon>Nostocales</taxon>
        <taxon>Aphanizomenonaceae</taxon>
        <taxon>Dolichospermum</taxon>
    </lineage>
</organism>